<sequence>MPVSQESLEAKIRASWPDLTHVTRDPLIKLVRSSTNSKCLTSQSYEVIIVSPSFEGKTTLKKHREGMSLQADPANKVTRRVDRWSDLAVNEKLKEEIAELHAFTQKTFTPKQFEGVNVVEA</sequence>
<dbReference type="Proteomes" id="UP000243876">
    <property type="component" value="Unassembled WGS sequence"/>
</dbReference>
<dbReference type="PANTHER" id="PTHR12735:SF27">
    <property type="entry name" value="BOLA-LIKE PROTEIN 2"/>
    <property type="match status" value="1"/>
</dbReference>
<dbReference type="GO" id="GO:0051537">
    <property type="term" value="F:2 iron, 2 sulfur cluster binding"/>
    <property type="evidence" value="ECO:0007669"/>
    <property type="project" value="InterPro"/>
</dbReference>
<dbReference type="EMBL" id="CENE01000018">
    <property type="protein sequence ID" value="CEQ41847.1"/>
    <property type="molecule type" value="Genomic_DNA"/>
</dbReference>
<dbReference type="InterPro" id="IPR002634">
    <property type="entry name" value="BolA"/>
</dbReference>
<dbReference type="AlphaFoldDB" id="A0A0D6EP56"/>
<dbReference type="PANTHER" id="PTHR12735">
    <property type="entry name" value="BOLA-LIKE PROTEIN-RELATED"/>
    <property type="match status" value="1"/>
</dbReference>
<dbReference type="GO" id="GO:0005829">
    <property type="term" value="C:cytosol"/>
    <property type="evidence" value="ECO:0007669"/>
    <property type="project" value="TreeGrafter"/>
</dbReference>
<dbReference type="OrthoDB" id="4983at2759"/>
<dbReference type="Gene3D" id="3.30.300.90">
    <property type="entry name" value="BolA-like"/>
    <property type="match status" value="1"/>
</dbReference>
<dbReference type="InterPro" id="IPR045115">
    <property type="entry name" value="BOL2"/>
</dbReference>
<proteinExistence type="predicted"/>
<organism evidence="1 2">
    <name type="scientific">Sporidiobolus salmonicolor</name>
    <name type="common">Yeast-like fungus</name>
    <name type="synonym">Sporobolomyces salmonicolor</name>
    <dbReference type="NCBI Taxonomy" id="5005"/>
    <lineage>
        <taxon>Eukaryota</taxon>
        <taxon>Fungi</taxon>
        <taxon>Dikarya</taxon>
        <taxon>Basidiomycota</taxon>
        <taxon>Pucciniomycotina</taxon>
        <taxon>Microbotryomycetes</taxon>
        <taxon>Sporidiobolales</taxon>
        <taxon>Sporidiobolaceae</taxon>
        <taxon>Sporobolomyces</taxon>
    </lineage>
</organism>
<accession>A0A0D6EP56</accession>
<protein>
    <submittedName>
        <fullName evidence="1">SPOSA6832_03610-mRNA-1:cds</fullName>
    </submittedName>
</protein>
<dbReference type="GO" id="GO:0051604">
    <property type="term" value="P:protein maturation"/>
    <property type="evidence" value="ECO:0007669"/>
    <property type="project" value="InterPro"/>
</dbReference>
<dbReference type="InterPro" id="IPR036065">
    <property type="entry name" value="BolA-like_sf"/>
</dbReference>
<dbReference type="GO" id="GO:0006879">
    <property type="term" value="P:intracellular iron ion homeostasis"/>
    <property type="evidence" value="ECO:0007669"/>
    <property type="project" value="InterPro"/>
</dbReference>
<reference evidence="2" key="1">
    <citation type="submission" date="2015-02" db="EMBL/GenBank/DDBJ databases">
        <authorList>
            <person name="Gon?alves P."/>
        </authorList>
    </citation>
    <scope>NUCLEOTIDE SEQUENCE [LARGE SCALE GENOMIC DNA]</scope>
</reference>
<feature type="non-terminal residue" evidence="1">
    <location>
        <position position="1"/>
    </location>
</feature>
<dbReference type="GO" id="GO:0005634">
    <property type="term" value="C:nucleus"/>
    <property type="evidence" value="ECO:0007669"/>
    <property type="project" value="TreeGrafter"/>
</dbReference>
<evidence type="ECO:0000313" key="2">
    <source>
        <dbReference type="Proteomes" id="UP000243876"/>
    </source>
</evidence>
<keyword evidence="2" id="KW-1185">Reference proteome</keyword>
<dbReference type="SUPFAM" id="SSF82657">
    <property type="entry name" value="BolA-like"/>
    <property type="match status" value="2"/>
</dbReference>
<dbReference type="PIRSF" id="PIRSF003113">
    <property type="entry name" value="BolA"/>
    <property type="match status" value="1"/>
</dbReference>
<gene>
    <name evidence="1" type="primary">SPOSA6832_03610</name>
</gene>
<name>A0A0D6EP56_SPOSA</name>
<evidence type="ECO:0000313" key="1">
    <source>
        <dbReference type="EMBL" id="CEQ41847.1"/>
    </source>
</evidence>